<evidence type="ECO:0000313" key="5">
    <source>
        <dbReference type="Proteomes" id="UP001595629"/>
    </source>
</evidence>
<reference evidence="5" key="1">
    <citation type="journal article" date="2019" name="Int. J. Syst. Evol. Microbiol.">
        <title>The Global Catalogue of Microorganisms (GCM) 10K type strain sequencing project: providing services to taxonomists for standard genome sequencing and annotation.</title>
        <authorList>
            <consortium name="The Broad Institute Genomics Platform"/>
            <consortium name="The Broad Institute Genome Sequencing Center for Infectious Disease"/>
            <person name="Wu L."/>
            <person name="Ma J."/>
        </authorList>
    </citation>
    <scope>NUCLEOTIDE SEQUENCE [LARGE SCALE GENOMIC DNA]</scope>
    <source>
        <strain evidence="5">KCTC 42911</strain>
    </source>
</reference>
<feature type="domain" description="Alpha/beta hydrolase fold-3" evidence="3">
    <location>
        <begin position="111"/>
        <end position="317"/>
    </location>
</feature>
<dbReference type="PANTHER" id="PTHR48081">
    <property type="entry name" value="AB HYDROLASE SUPERFAMILY PROTEIN C4A8.06C"/>
    <property type="match status" value="1"/>
</dbReference>
<name>A0ABV7TDT3_9RHOB</name>
<evidence type="ECO:0000313" key="4">
    <source>
        <dbReference type="EMBL" id="MFC3613129.1"/>
    </source>
</evidence>
<evidence type="ECO:0000256" key="2">
    <source>
        <dbReference type="ARBA" id="ARBA00022801"/>
    </source>
</evidence>
<sequence>MSRLGVLAALGRVMLPAGALRVLYGDRLAEIDGRRIDPKAQALLDLVAKVRGTAPVLDVATSRTQLASFVDRFDRPGPASVRREMHQLPGADGARDARLYLPDGPEPGPALLYLHGGGWIQGSIDTHDALCAKLAAQAGIRVISYDYRLAPEHPFPTASDDVLAAYLGLVAGAGPLSCHPDHLVVGGDSAGGNLAAALMHDLAGGGHPMPRGQLLIYPAVDGRMSSPSMRALAANPLLSRDRMEWYLNQYLPPGQDRLAPRFSPLFSDRHAGQPLALIVIAGHDPLWDDGLAYAEKLRAAGVPVELLKHPGQVHGFLNITKLMPDGARAITGVSNWLAELLH</sequence>
<dbReference type="GO" id="GO:0016787">
    <property type="term" value="F:hydrolase activity"/>
    <property type="evidence" value="ECO:0007669"/>
    <property type="project" value="UniProtKB-KW"/>
</dbReference>
<dbReference type="InterPro" id="IPR002168">
    <property type="entry name" value="Lipase_GDXG_HIS_AS"/>
</dbReference>
<protein>
    <submittedName>
        <fullName evidence="4">Alpha/beta hydrolase</fullName>
    </submittedName>
</protein>
<dbReference type="PROSITE" id="PS01173">
    <property type="entry name" value="LIPASE_GDXG_HIS"/>
    <property type="match status" value="1"/>
</dbReference>
<comment type="caution">
    <text evidence="4">The sequence shown here is derived from an EMBL/GenBank/DDBJ whole genome shotgun (WGS) entry which is preliminary data.</text>
</comment>
<keyword evidence="5" id="KW-1185">Reference proteome</keyword>
<gene>
    <name evidence="4" type="ORF">ACFORG_05090</name>
</gene>
<dbReference type="RefSeq" id="WP_386734306.1">
    <property type="nucleotide sequence ID" value="NZ_JBHRXI010000004.1"/>
</dbReference>
<dbReference type="SUPFAM" id="SSF53474">
    <property type="entry name" value="alpha/beta-Hydrolases"/>
    <property type="match status" value="1"/>
</dbReference>
<dbReference type="Pfam" id="PF07859">
    <property type="entry name" value="Abhydrolase_3"/>
    <property type="match status" value="1"/>
</dbReference>
<dbReference type="EMBL" id="JBHRXI010000004">
    <property type="protein sequence ID" value="MFC3613129.1"/>
    <property type="molecule type" value="Genomic_DNA"/>
</dbReference>
<dbReference type="Proteomes" id="UP001595629">
    <property type="component" value="Unassembled WGS sequence"/>
</dbReference>
<keyword evidence="2 4" id="KW-0378">Hydrolase</keyword>
<organism evidence="4 5">
    <name type="scientific">Lutimaribacter marinistellae</name>
    <dbReference type="NCBI Taxonomy" id="1820329"/>
    <lineage>
        <taxon>Bacteria</taxon>
        <taxon>Pseudomonadati</taxon>
        <taxon>Pseudomonadota</taxon>
        <taxon>Alphaproteobacteria</taxon>
        <taxon>Rhodobacterales</taxon>
        <taxon>Roseobacteraceae</taxon>
        <taxon>Lutimaribacter</taxon>
    </lineage>
</organism>
<dbReference type="Gene3D" id="3.40.50.1820">
    <property type="entry name" value="alpha/beta hydrolase"/>
    <property type="match status" value="1"/>
</dbReference>
<evidence type="ECO:0000256" key="1">
    <source>
        <dbReference type="ARBA" id="ARBA00010515"/>
    </source>
</evidence>
<proteinExistence type="inferred from homology"/>
<evidence type="ECO:0000259" key="3">
    <source>
        <dbReference type="Pfam" id="PF07859"/>
    </source>
</evidence>
<dbReference type="PANTHER" id="PTHR48081:SF8">
    <property type="entry name" value="ALPHA_BETA HYDROLASE FOLD-3 DOMAIN-CONTAINING PROTEIN-RELATED"/>
    <property type="match status" value="1"/>
</dbReference>
<comment type="similarity">
    <text evidence="1">Belongs to the 'GDXG' lipolytic enzyme family.</text>
</comment>
<dbReference type="InterPro" id="IPR029058">
    <property type="entry name" value="AB_hydrolase_fold"/>
</dbReference>
<dbReference type="InterPro" id="IPR050300">
    <property type="entry name" value="GDXG_lipolytic_enzyme"/>
</dbReference>
<accession>A0ABV7TDT3</accession>
<dbReference type="InterPro" id="IPR013094">
    <property type="entry name" value="AB_hydrolase_3"/>
</dbReference>